<dbReference type="PROSITE" id="PS51274">
    <property type="entry name" value="GATASE_COBBQ"/>
    <property type="match status" value="1"/>
</dbReference>
<evidence type="ECO:0000256" key="3">
    <source>
        <dbReference type="ARBA" id="ARBA00006205"/>
    </source>
</evidence>
<dbReference type="OrthoDB" id="9764035at2"/>
<evidence type="ECO:0000256" key="10">
    <source>
        <dbReference type="SAM" id="MobiDB-lite"/>
    </source>
</evidence>
<dbReference type="NCBIfam" id="NF002204">
    <property type="entry name" value="PRK01077.1"/>
    <property type="match status" value="1"/>
</dbReference>
<name>A0A1W6D0R8_9RHOB</name>
<evidence type="ECO:0000256" key="4">
    <source>
        <dbReference type="ARBA" id="ARBA00022573"/>
    </source>
</evidence>
<protein>
    <submittedName>
        <fullName evidence="13">Cobyrinic acid a,c-diamide synthase</fullName>
    </submittedName>
</protein>
<dbReference type="GO" id="GO:0042242">
    <property type="term" value="F:cobyrinic acid a,c-diamide synthase activity"/>
    <property type="evidence" value="ECO:0007669"/>
    <property type="project" value="InterPro"/>
</dbReference>
<dbReference type="STRING" id="1945662.B0A89_04465"/>
<evidence type="ECO:0000256" key="6">
    <source>
        <dbReference type="ARBA" id="ARBA00022741"/>
    </source>
</evidence>
<dbReference type="Gene3D" id="3.40.50.300">
    <property type="entry name" value="P-loop containing nucleotide triphosphate hydrolases"/>
    <property type="match status" value="1"/>
</dbReference>
<evidence type="ECO:0000256" key="9">
    <source>
        <dbReference type="ARBA" id="ARBA00022962"/>
    </source>
</evidence>
<dbReference type="PANTHER" id="PTHR43873">
    <property type="entry name" value="COBYRINATE A,C-DIAMIDE SYNTHASE"/>
    <property type="match status" value="1"/>
</dbReference>
<dbReference type="Pfam" id="PF01656">
    <property type="entry name" value="CbiA"/>
    <property type="match status" value="1"/>
</dbReference>
<keyword evidence="6" id="KW-0547">Nucleotide-binding</keyword>
<keyword evidence="4" id="KW-0169">Cobalamin biosynthesis</keyword>
<dbReference type="SUPFAM" id="SSF52540">
    <property type="entry name" value="P-loop containing nucleoside triphosphate hydrolases"/>
    <property type="match status" value="1"/>
</dbReference>
<keyword evidence="9" id="KW-0315">Glutamine amidotransferase</keyword>
<dbReference type="Pfam" id="PF07685">
    <property type="entry name" value="GATase_3"/>
    <property type="match status" value="1"/>
</dbReference>
<proteinExistence type="inferred from homology"/>
<gene>
    <name evidence="13" type="ORF">B0A89_04465</name>
</gene>
<evidence type="ECO:0000259" key="12">
    <source>
        <dbReference type="Pfam" id="PF07685"/>
    </source>
</evidence>
<comment type="similarity">
    <text evidence="3">Belongs to the CobB/CobQ family. CobQ subfamily.</text>
</comment>
<keyword evidence="14" id="KW-1185">Reference proteome</keyword>
<evidence type="ECO:0000256" key="8">
    <source>
        <dbReference type="ARBA" id="ARBA00022842"/>
    </source>
</evidence>
<dbReference type="GO" id="GO:0009236">
    <property type="term" value="P:cobalamin biosynthetic process"/>
    <property type="evidence" value="ECO:0007669"/>
    <property type="project" value="UniProtKB-KW"/>
</dbReference>
<dbReference type="AlphaFoldDB" id="A0A1W6D0R8"/>
<organism evidence="13 14">
    <name type="scientific">Paracoccus contaminans</name>
    <dbReference type="NCBI Taxonomy" id="1945662"/>
    <lineage>
        <taxon>Bacteria</taxon>
        <taxon>Pseudomonadati</taxon>
        <taxon>Pseudomonadota</taxon>
        <taxon>Alphaproteobacteria</taxon>
        <taxon>Rhodobacterales</taxon>
        <taxon>Paracoccaceae</taxon>
        <taxon>Paracoccus</taxon>
    </lineage>
</organism>
<dbReference type="EMBL" id="CP020612">
    <property type="protein sequence ID" value="ARJ70712.1"/>
    <property type="molecule type" value="Genomic_DNA"/>
</dbReference>
<dbReference type="InterPro" id="IPR002586">
    <property type="entry name" value="CobQ/CobB/MinD/ParA_Nub-bd_dom"/>
</dbReference>
<dbReference type="InterPro" id="IPR027417">
    <property type="entry name" value="P-loop_NTPase"/>
</dbReference>
<feature type="region of interest" description="Disordered" evidence="10">
    <location>
        <begin position="229"/>
        <end position="288"/>
    </location>
</feature>
<evidence type="ECO:0000256" key="7">
    <source>
        <dbReference type="ARBA" id="ARBA00022840"/>
    </source>
</evidence>
<dbReference type="GO" id="GO:0005524">
    <property type="term" value="F:ATP binding"/>
    <property type="evidence" value="ECO:0007669"/>
    <property type="project" value="UniProtKB-KW"/>
</dbReference>
<accession>A0A1W6D0R8</accession>
<sequence>MIAAPASGCGKTTVMLGLLAALRARGISVQSFKNGPDYIDPAFHAAATGRVSPNLDSWAMGAGRIARLIAGAEPADLILAEGSMGLFDGVAQAGAAGTGATADIAALTGWPVVLVLDAGGQAQTAGAVALGLARFRTDVSVAGVIVNRVASARHLALARAGIEAAGLPVLGALPRQGVKLPERHLGLVQAAELPRLGALLDELGRFVAQHCDLEAIIAAARPPLCGTQGMAGAAGGRAGSATAPAAAAGGTGGAPSAAARQAAPHPGAGPRSAAAPRPEARPVAAMDPAPIPAPAERIALARDEAFSFLYPHVLAAWRAQGATVLPFSPLMDEPPDPSAGACWLPGGYPELHAGRLAACGRFLAGLRRFADTRPVHGECGGYMVLGAGLVAADGTRHAMAGLLGLETSFAARRMHLGYRLARAIGPAPFAAARGHEFHYAAILSQPDPALAHVTDAAGAAVPETGSFRIQPGGGASTGSFFHLIAPAEDA</sequence>
<dbReference type="Proteomes" id="UP000193017">
    <property type="component" value="Chromosome"/>
</dbReference>
<reference evidence="13 14" key="1">
    <citation type="submission" date="2017-03" db="EMBL/GenBank/DDBJ databases">
        <title>Genome sequence of Paracoccus contaminans isolated from a water microcosm.</title>
        <authorList>
            <person name="Aurass P."/>
            <person name="Karste S."/>
            <person name="Trost E."/>
            <person name="Glaeser S.P."/>
            <person name="Kaempfer P."/>
            <person name="Flieger A."/>
        </authorList>
    </citation>
    <scope>NUCLEOTIDE SEQUENCE [LARGE SCALE GENOMIC DNA]</scope>
    <source>
        <strain evidence="14">RKI 16-01929T\LMG 29738T\CCM 8701T\CIP 111112T</strain>
    </source>
</reference>
<feature type="domain" description="CobB/CobQ-like glutamine amidotransferase" evidence="12">
    <location>
        <begin position="297"/>
        <end position="485"/>
    </location>
</feature>
<feature type="domain" description="CobQ/CobB/MinD/ParA nucleotide binding" evidence="11">
    <location>
        <begin position="1"/>
        <end position="185"/>
    </location>
</feature>
<dbReference type="KEGG" id="pcon:B0A89_04465"/>
<dbReference type="InterPro" id="IPR029062">
    <property type="entry name" value="Class_I_gatase-like"/>
</dbReference>
<keyword evidence="7" id="KW-0067">ATP-binding</keyword>
<feature type="compositionally biased region" description="Low complexity" evidence="10">
    <location>
        <begin position="239"/>
        <end position="288"/>
    </location>
</feature>
<dbReference type="PANTHER" id="PTHR43873:SF1">
    <property type="entry name" value="COBYRINATE A,C-DIAMIDE SYNTHASE"/>
    <property type="match status" value="1"/>
</dbReference>
<dbReference type="SUPFAM" id="SSF52317">
    <property type="entry name" value="Class I glutamine amidotransferase-like"/>
    <property type="match status" value="1"/>
</dbReference>
<dbReference type="InterPro" id="IPR004484">
    <property type="entry name" value="CbiA/CobB_synth"/>
</dbReference>
<evidence type="ECO:0000256" key="5">
    <source>
        <dbReference type="ARBA" id="ARBA00022598"/>
    </source>
</evidence>
<dbReference type="InterPro" id="IPR011698">
    <property type="entry name" value="GATase_3"/>
</dbReference>
<evidence type="ECO:0000259" key="11">
    <source>
        <dbReference type="Pfam" id="PF01656"/>
    </source>
</evidence>
<keyword evidence="5" id="KW-0436">Ligase</keyword>
<keyword evidence="8" id="KW-0460">Magnesium</keyword>
<evidence type="ECO:0000313" key="13">
    <source>
        <dbReference type="EMBL" id="ARJ70712.1"/>
    </source>
</evidence>
<comment type="cofactor">
    <cofactor evidence="1">
        <name>Mg(2+)</name>
        <dbReference type="ChEBI" id="CHEBI:18420"/>
    </cofactor>
</comment>
<evidence type="ECO:0000313" key="14">
    <source>
        <dbReference type="Proteomes" id="UP000193017"/>
    </source>
</evidence>
<evidence type="ECO:0000256" key="2">
    <source>
        <dbReference type="ARBA" id="ARBA00004953"/>
    </source>
</evidence>
<evidence type="ECO:0000256" key="1">
    <source>
        <dbReference type="ARBA" id="ARBA00001946"/>
    </source>
</evidence>
<comment type="pathway">
    <text evidence="2">Cofactor biosynthesis; adenosylcobalamin biosynthesis.</text>
</comment>